<dbReference type="KEGG" id="pmad:BAY61_23735"/>
<keyword evidence="3" id="KW-0732">Signal</keyword>
<keyword evidence="4" id="KW-0808">Transferase</keyword>
<dbReference type="GO" id="GO:0000271">
    <property type="term" value="P:polysaccharide biosynthetic process"/>
    <property type="evidence" value="ECO:0007669"/>
    <property type="project" value="TreeGrafter"/>
</dbReference>
<dbReference type="InterPro" id="IPR050879">
    <property type="entry name" value="Acyltransferase_3"/>
</dbReference>
<name>A0A222VU89_9PSEU</name>
<feature type="transmembrane region" description="Helical" evidence="2">
    <location>
        <begin position="188"/>
        <end position="214"/>
    </location>
</feature>
<dbReference type="OrthoDB" id="9796461at2"/>
<feature type="transmembrane region" description="Helical" evidence="2">
    <location>
        <begin position="150"/>
        <end position="168"/>
    </location>
</feature>
<dbReference type="PANTHER" id="PTHR23028">
    <property type="entry name" value="ACETYLTRANSFERASE"/>
    <property type="match status" value="1"/>
</dbReference>
<keyword evidence="5" id="KW-1185">Reference proteome</keyword>
<evidence type="ECO:0000313" key="4">
    <source>
        <dbReference type="EMBL" id="SDD35395.1"/>
    </source>
</evidence>
<feature type="transmembrane region" description="Helical" evidence="2">
    <location>
        <begin position="278"/>
        <end position="295"/>
    </location>
</feature>
<dbReference type="Pfam" id="PF01757">
    <property type="entry name" value="Acyl_transf_3"/>
    <property type="match status" value="1"/>
</dbReference>
<dbReference type="AlphaFoldDB" id="A0A222VU89"/>
<evidence type="ECO:0000256" key="1">
    <source>
        <dbReference type="SAM" id="MobiDB-lite"/>
    </source>
</evidence>
<feature type="transmembrane region" description="Helical" evidence="2">
    <location>
        <begin position="35"/>
        <end position="56"/>
    </location>
</feature>
<keyword evidence="4" id="KW-0378">Hydrolase</keyword>
<feature type="transmembrane region" description="Helical" evidence="2">
    <location>
        <begin position="246"/>
        <end position="266"/>
    </location>
</feature>
<keyword evidence="2" id="KW-0472">Membrane</keyword>
<feature type="compositionally biased region" description="Basic residues" evidence="1">
    <location>
        <begin position="346"/>
        <end position="355"/>
    </location>
</feature>
<dbReference type="PANTHER" id="PTHR23028:SF131">
    <property type="entry name" value="BLR2367 PROTEIN"/>
    <property type="match status" value="1"/>
</dbReference>
<sequence length="377" mass="41102">MRFLAALLVFVFHVATVFAYPDAETAAGVQSVTGRLAFLGVSFFFVLSGFVLTWSARPGDGAGSFLRRRLCKIYPNHLVTFAVALILLLVLAKPVTGVLPNLLLFHAWIPDQSIFNSVNVVSWSLSCELVFYLFFPLLYRWITRIGEKHLWWWASGVVVAVLCVPFVAEIAIPATDGDPLQAGSSTSQVWFVFIFPPVALLQFVLGILMARIVLAGRWFGLPLPVAALALVGGYALALLVPYNFGINATTIVPIALVIAAGAVADVRGRRTLLRGRTMLWLGEVSFAFYLVHYVVLLDGRELLGLPRLSVGGEVALSIAGFAVSLALAFLLYLGVERPVMRRWSRARRPRHRRAPGRTGFPPGHEPAGSAPRPRGAG</sequence>
<accession>A0A222VU89</accession>
<dbReference type="Proteomes" id="UP000199494">
    <property type="component" value="Unassembled WGS sequence"/>
</dbReference>
<feature type="signal peptide" evidence="3">
    <location>
        <begin position="1"/>
        <end position="19"/>
    </location>
</feature>
<dbReference type="GO" id="GO:0016747">
    <property type="term" value="F:acyltransferase activity, transferring groups other than amino-acyl groups"/>
    <property type="evidence" value="ECO:0007669"/>
    <property type="project" value="InterPro"/>
</dbReference>
<feature type="transmembrane region" description="Helical" evidence="2">
    <location>
        <begin position="120"/>
        <end position="138"/>
    </location>
</feature>
<reference evidence="4 5" key="1">
    <citation type="submission" date="2016-10" db="EMBL/GenBank/DDBJ databases">
        <authorList>
            <person name="de Groot N.N."/>
        </authorList>
    </citation>
    <scope>NUCLEOTIDE SEQUENCE [LARGE SCALE GENOMIC DNA]</scope>
    <source>
        <strain evidence="4 5">CGMCC 4.5506</strain>
    </source>
</reference>
<feature type="transmembrane region" description="Helical" evidence="2">
    <location>
        <begin position="221"/>
        <end position="240"/>
    </location>
</feature>
<organism evidence="4 5">
    <name type="scientific">Prauserella marina</name>
    <dbReference type="NCBI Taxonomy" id="530584"/>
    <lineage>
        <taxon>Bacteria</taxon>
        <taxon>Bacillati</taxon>
        <taxon>Actinomycetota</taxon>
        <taxon>Actinomycetes</taxon>
        <taxon>Pseudonocardiales</taxon>
        <taxon>Pseudonocardiaceae</taxon>
        <taxon>Prauserella</taxon>
    </lineage>
</organism>
<protein>
    <submittedName>
        <fullName evidence="4">Peptidoglycan/LPS O-acetylase OafA/YrhL, contains acyltransferase and SGNH-hydrolase domains</fullName>
    </submittedName>
</protein>
<feature type="chain" id="PRO_5043534244" evidence="3">
    <location>
        <begin position="20"/>
        <end position="377"/>
    </location>
</feature>
<dbReference type="GO" id="GO:0016787">
    <property type="term" value="F:hydrolase activity"/>
    <property type="evidence" value="ECO:0007669"/>
    <property type="project" value="UniProtKB-KW"/>
</dbReference>
<keyword evidence="2" id="KW-0812">Transmembrane</keyword>
<dbReference type="STRING" id="530584.SAMN05421630_107422"/>
<feature type="region of interest" description="Disordered" evidence="1">
    <location>
        <begin position="346"/>
        <end position="377"/>
    </location>
</feature>
<dbReference type="EMBL" id="FMZE01000007">
    <property type="protein sequence ID" value="SDD35395.1"/>
    <property type="molecule type" value="Genomic_DNA"/>
</dbReference>
<evidence type="ECO:0000256" key="2">
    <source>
        <dbReference type="SAM" id="Phobius"/>
    </source>
</evidence>
<feature type="transmembrane region" description="Helical" evidence="2">
    <location>
        <begin position="77"/>
        <end position="100"/>
    </location>
</feature>
<feature type="transmembrane region" description="Helical" evidence="2">
    <location>
        <begin position="315"/>
        <end position="335"/>
    </location>
</feature>
<dbReference type="GO" id="GO:0016020">
    <property type="term" value="C:membrane"/>
    <property type="evidence" value="ECO:0007669"/>
    <property type="project" value="TreeGrafter"/>
</dbReference>
<keyword evidence="4" id="KW-0012">Acyltransferase</keyword>
<evidence type="ECO:0000256" key="3">
    <source>
        <dbReference type="SAM" id="SignalP"/>
    </source>
</evidence>
<keyword evidence="2" id="KW-1133">Transmembrane helix</keyword>
<dbReference type="InterPro" id="IPR002656">
    <property type="entry name" value="Acyl_transf_3_dom"/>
</dbReference>
<evidence type="ECO:0000313" key="5">
    <source>
        <dbReference type="Proteomes" id="UP000199494"/>
    </source>
</evidence>
<gene>
    <name evidence="4" type="ORF">SAMN05421630_107422</name>
</gene>
<proteinExistence type="predicted"/>